<feature type="compositionally biased region" description="Basic and acidic residues" evidence="1">
    <location>
        <begin position="319"/>
        <end position="343"/>
    </location>
</feature>
<evidence type="ECO:0000313" key="4">
    <source>
        <dbReference type="Proteomes" id="UP001153069"/>
    </source>
</evidence>
<organism evidence="3 4">
    <name type="scientific">Seminavis robusta</name>
    <dbReference type="NCBI Taxonomy" id="568900"/>
    <lineage>
        <taxon>Eukaryota</taxon>
        <taxon>Sar</taxon>
        <taxon>Stramenopiles</taxon>
        <taxon>Ochrophyta</taxon>
        <taxon>Bacillariophyta</taxon>
        <taxon>Bacillariophyceae</taxon>
        <taxon>Bacillariophycidae</taxon>
        <taxon>Naviculales</taxon>
        <taxon>Naviculaceae</taxon>
        <taxon>Seminavis</taxon>
    </lineage>
</organism>
<feature type="compositionally biased region" description="Low complexity" evidence="1">
    <location>
        <begin position="7"/>
        <end position="23"/>
    </location>
</feature>
<feature type="compositionally biased region" description="Acidic residues" evidence="1">
    <location>
        <begin position="400"/>
        <end position="421"/>
    </location>
</feature>
<feature type="region of interest" description="Disordered" evidence="1">
    <location>
        <begin position="1"/>
        <end position="100"/>
    </location>
</feature>
<evidence type="ECO:0000313" key="3">
    <source>
        <dbReference type="EMBL" id="CAB9497298.1"/>
    </source>
</evidence>
<comment type="caution">
    <text evidence="3">The sequence shown here is derived from an EMBL/GenBank/DDBJ whole genome shotgun (WGS) entry which is preliminary data.</text>
</comment>
<name>A0A9N8D6G7_9STRA</name>
<keyword evidence="4" id="KW-1185">Reference proteome</keyword>
<feature type="compositionally biased region" description="Acidic residues" evidence="1">
    <location>
        <begin position="1027"/>
        <end position="1055"/>
    </location>
</feature>
<feature type="compositionally biased region" description="Low complexity" evidence="1">
    <location>
        <begin position="643"/>
        <end position="658"/>
    </location>
</feature>
<feature type="compositionally biased region" description="Low complexity" evidence="1">
    <location>
        <begin position="39"/>
        <end position="80"/>
    </location>
</feature>
<accession>A0A9N8D6G7</accession>
<feature type="transmembrane region" description="Helical" evidence="2">
    <location>
        <begin position="280"/>
        <end position="306"/>
    </location>
</feature>
<protein>
    <submittedName>
        <fullName evidence="3">Uncharacterized protein</fullName>
    </submittedName>
</protein>
<reference evidence="3" key="1">
    <citation type="submission" date="2020-06" db="EMBL/GenBank/DDBJ databases">
        <authorList>
            <consortium name="Plant Systems Biology data submission"/>
        </authorList>
    </citation>
    <scope>NUCLEOTIDE SEQUENCE</scope>
    <source>
        <strain evidence="3">D6</strain>
    </source>
</reference>
<dbReference type="EMBL" id="CAICTM010000017">
    <property type="protein sequence ID" value="CAB9497298.1"/>
    <property type="molecule type" value="Genomic_DNA"/>
</dbReference>
<feature type="compositionally biased region" description="Polar residues" evidence="1">
    <location>
        <begin position="29"/>
        <end position="38"/>
    </location>
</feature>
<evidence type="ECO:0000256" key="2">
    <source>
        <dbReference type="SAM" id="Phobius"/>
    </source>
</evidence>
<keyword evidence="2" id="KW-0812">Transmembrane</keyword>
<feature type="region of interest" description="Disordered" evidence="1">
    <location>
        <begin position="393"/>
        <end position="781"/>
    </location>
</feature>
<feature type="compositionally biased region" description="Polar residues" evidence="1">
    <location>
        <begin position="971"/>
        <end position="986"/>
    </location>
</feature>
<proteinExistence type="predicted"/>
<gene>
    <name evidence="3" type="ORF">SEMRO_17_G012490.2</name>
</gene>
<dbReference type="AlphaFoldDB" id="A0A9N8D6G7"/>
<feature type="compositionally biased region" description="Low complexity" evidence="1">
    <location>
        <begin position="597"/>
        <end position="608"/>
    </location>
</feature>
<feature type="compositionally biased region" description="Basic and acidic residues" evidence="1">
    <location>
        <begin position="1009"/>
        <end position="1026"/>
    </location>
</feature>
<keyword evidence="2" id="KW-1133">Transmembrane helix</keyword>
<feature type="compositionally biased region" description="Acidic residues" evidence="1">
    <location>
        <begin position="945"/>
        <end position="965"/>
    </location>
</feature>
<feature type="compositionally biased region" description="Basic and acidic residues" evidence="1">
    <location>
        <begin position="1056"/>
        <end position="1066"/>
    </location>
</feature>
<dbReference type="Proteomes" id="UP001153069">
    <property type="component" value="Unassembled WGS sequence"/>
</dbReference>
<feature type="compositionally biased region" description="Polar residues" evidence="1">
    <location>
        <begin position="735"/>
        <end position="746"/>
    </location>
</feature>
<sequence>MLPTAAGPLTSSPTGGSGTYQPTHLLKGGSTSSPTSLVSPRPTQTSTAPATASSPALQTGNPSNPTPTTNSPTTPQTAKPSSPPPTTPAPTSTPKPTLSPTAMNTQVVKAYNAWDVSNSIGLTTGMLTSGPDRQGLHNAYVQFVNEVVAELTTNRRRLKLSEQRRRLVSYDPSSALVYKVTDTPCPPSAVEKSTCHKVHGRFNLHVPPGEDANEVYAAYVNATQAAIEEGRLQRKLEKVDAGSAFFVERPSDPEAALSSVSSRAIVDPSLQTTNESSNGIGLLGIILIAAGCAAVLVIIIAVSTIVPNKERKKPNKSKQKSEDFSSTEMETHRGIDGHEEKDIQDNEYYEEVLALLQKNCPDQEENVGALLKQFKSREEELILTLQNMENVADYDPNEALGEDEDYDDDDESSWSDGEDIVAETNRDIEDAASFVPRQTPEKERNELEAISGDEIEERGQEAQLEDTPDDHVQAESEAEEVDQARGHEESSSVEAEDDMTGTGMMLASTNEQDAFADSKDGSVGKVPFCGEVEGDSEEPSEEESLTVDSGAPLNESLENSAGIEQDTASQEESDVQAATTIIDQDTASQEEASDVEAASIDQDAASQDAPEDEAETTIIDQSAASKEESYVDAATTSIHQDTASGGASDAEAGSIIIGQEAPDAEAGSTSFEQDTARQEVPEAETETVSIGQETPDVKAETTSIEQDTPRQEVPAVEAVIDQDKVSQDAPEIEAETSSMDASSQETPVGEAETTIIVQDGVSQDPPAVKAETTSMDASSQEVQEVHERQHDLENLETCTNEQDQVTNDDMAERVLSEGMEDAGGDVAEIGATTAVSAAVASATLDDKTQDTIEQGDETDESLVIGVQIQEDDASKDVLGDAQQSESLPAAMGGAIPTEAIVAEEDEFDSEDEFTDNEEDDEADFVAEEEGIEPQTTMEQRGQREIEEEFTGDEGDDFEEEDDDDEYARPNTVWTQNPDGSWVQHNQQESESDESDSEYESDSDETEEDEKNKSWIKRGSDWIRDFVTEDVVEDGEDDEEWESDCESDESEEDDDNKDTSPGRQEKP</sequence>
<feature type="region of interest" description="Disordered" evidence="1">
    <location>
        <begin position="310"/>
        <end position="343"/>
    </location>
</feature>
<feature type="compositionally biased region" description="Polar residues" evidence="1">
    <location>
        <begin position="771"/>
        <end position="781"/>
    </location>
</feature>
<keyword evidence="2" id="KW-0472">Membrane</keyword>
<feature type="region of interest" description="Disordered" evidence="1">
    <location>
        <begin position="873"/>
        <end position="1066"/>
    </location>
</feature>
<feature type="compositionally biased region" description="Acidic residues" evidence="1">
    <location>
        <begin position="901"/>
        <end position="931"/>
    </location>
</feature>
<feature type="compositionally biased region" description="Polar residues" evidence="1">
    <location>
        <begin position="575"/>
        <end position="590"/>
    </location>
</feature>
<feature type="compositionally biased region" description="Acidic residues" evidence="1">
    <location>
        <begin position="532"/>
        <end position="545"/>
    </location>
</feature>
<feature type="compositionally biased region" description="Acidic residues" evidence="1">
    <location>
        <begin position="989"/>
        <end position="1008"/>
    </location>
</feature>
<feature type="compositionally biased region" description="Pro residues" evidence="1">
    <location>
        <begin position="81"/>
        <end position="93"/>
    </location>
</feature>
<evidence type="ECO:0000256" key="1">
    <source>
        <dbReference type="SAM" id="MobiDB-lite"/>
    </source>
</evidence>